<sequence length="220" mass="24985">MAFTRSYKESDKDAMVHIFRETAAPDLREAGDPVLDYGSYLWCRPYFMLEPQTCYVLDDGTGQAVGYLLGVPHTPTFVQKYRETFTPYIKSRGMEKPGPNEPVGWNENLPNALRHIMYNPQGMLHEEWPQLMESWPAHLHIDILPEFQRKGYGRQLIDLFCDVARKQGAKGVHLGMAAANDGAGKFYARLGFTRFPVVLDDGVSGEQGRTQNTIWLVKSL</sequence>
<dbReference type="RefSeq" id="XP_013321990.1">
    <property type="nucleotide sequence ID" value="XM_013466536.1"/>
</dbReference>
<dbReference type="RefSeq" id="XP_013321986.1">
    <property type="nucleotide sequence ID" value="XM_013466532.1"/>
</dbReference>
<dbReference type="InterPro" id="IPR051822">
    <property type="entry name" value="Glycosyl_Hydrolase_84"/>
</dbReference>
<dbReference type="RefSeq" id="XP_013321987.1">
    <property type="nucleotide sequence ID" value="XM_013466533.1"/>
</dbReference>
<dbReference type="Pfam" id="PF00583">
    <property type="entry name" value="Acetyltransf_1"/>
    <property type="match status" value="1"/>
</dbReference>
<dbReference type="EMBL" id="KN847317">
    <property type="protein sequence ID" value="KIW61403.1"/>
    <property type="molecule type" value="Genomic_DNA"/>
</dbReference>
<dbReference type="STRING" id="348802.A0A0D2DGH2"/>
<dbReference type="PROSITE" id="PS51186">
    <property type="entry name" value="GNAT"/>
    <property type="match status" value="1"/>
</dbReference>
<dbReference type="GO" id="GO:0016747">
    <property type="term" value="F:acyltransferase activity, transferring groups other than amino-acyl groups"/>
    <property type="evidence" value="ECO:0007669"/>
    <property type="project" value="InterPro"/>
</dbReference>
<keyword evidence="3" id="KW-1185">Reference proteome</keyword>
<accession>A0A0D2DGH2</accession>
<dbReference type="EMBL" id="KN847317">
    <property type="protein sequence ID" value="KIW61405.1"/>
    <property type="molecule type" value="Genomic_DNA"/>
</dbReference>
<organism evidence="2 3">
    <name type="scientific">Exophiala xenobiotica</name>
    <dbReference type="NCBI Taxonomy" id="348802"/>
    <lineage>
        <taxon>Eukaryota</taxon>
        <taxon>Fungi</taxon>
        <taxon>Dikarya</taxon>
        <taxon>Ascomycota</taxon>
        <taxon>Pezizomycotina</taxon>
        <taxon>Eurotiomycetes</taxon>
        <taxon>Chaetothyriomycetidae</taxon>
        <taxon>Chaetothyriales</taxon>
        <taxon>Herpotrichiellaceae</taxon>
        <taxon>Exophiala</taxon>
    </lineage>
</organism>
<name>A0A0D2DGH2_9EURO</name>
<dbReference type="CDD" id="cd04301">
    <property type="entry name" value="NAT_SF"/>
    <property type="match status" value="1"/>
</dbReference>
<evidence type="ECO:0000313" key="2">
    <source>
        <dbReference type="EMBL" id="KIW61407.1"/>
    </source>
</evidence>
<dbReference type="EMBL" id="KN847317">
    <property type="protein sequence ID" value="KIW61407.1"/>
    <property type="molecule type" value="Genomic_DNA"/>
</dbReference>
<evidence type="ECO:0000313" key="3">
    <source>
        <dbReference type="Proteomes" id="UP000054342"/>
    </source>
</evidence>
<dbReference type="HOGENOM" id="CLU_086044_0_0_1"/>
<dbReference type="OrthoDB" id="64477at2759"/>
<dbReference type="InterPro" id="IPR000182">
    <property type="entry name" value="GNAT_dom"/>
</dbReference>
<evidence type="ECO:0000259" key="1">
    <source>
        <dbReference type="PROSITE" id="PS51186"/>
    </source>
</evidence>
<dbReference type="GeneID" id="25323437"/>
<dbReference type="Gene3D" id="3.40.630.30">
    <property type="match status" value="1"/>
</dbReference>
<dbReference type="RefSeq" id="XP_013321991.1">
    <property type="nucleotide sequence ID" value="XM_013466537.1"/>
</dbReference>
<feature type="domain" description="N-acetyltransferase" evidence="1">
    <location>
        <begin position="2"/>
        <end position="220"/>
    </location>
</feature>
<gene>
    <name evidence="2" type="ORF">PV05_01529</name>
</gene>
<dbReference type="EMBL" id="KN847317">
    <property type="protein sequence ID" value="KIW61404.1"/>
    <property type="molecule type" value="Genomic_DNA"/>
</dbReference>
<proteinExistence type="predicted"/>
<reference evidence="2 3" key="1">
    <citation type="submission" date="2015-01" db="EMBL/GenBank/DDBJ databases">
        <title>The Genome Sequence of Exophiala xenobiotica CBS118157.</title>
        <authorList>
            <consortium name="The Broad Institute Genomics Platform"/>
            <person name="Cuomo C."/>
            <person name="de Hoog S."/>
            <person name="Gorbushina A."/>
            <person name="Stielow B."/>
            <person name="Teixiera M."/>
            <person name="Abouelleil A."/>
            <person name="Chapman S.B."/>
            <person name="Priest M."/>
            <person name="Young S.K."/>
            <person name="Wortman J."/>
            <person name="Nusbaum C."/>
            <person name="Birren B."/>
        </authorList>
    </citation>
    <scope>NUCLEOTIDE SEQUENCE [LARGE SCALE GENOMIC DNA]</scope>
    <source>
        <strain evidence="2 3">CBS 118157</strain>
    </source>
</reference>
<dbReference type="AlphaFoldDB" id="A0A0D2DGH2"/>
<dbReference type="EMBL" id="KN847317">
    <property type="protein sequence ID" value="KIW61402.1"/>
    <property type="molecule type" value="Genomic_DNA"/>
</dbReference>
<dbReference type="EMBL" id="KN847317">
    <property type="protein sequence ID" value="KIW61406.1"/>
    <property type="molecule type" value="Genomic_DNA"/>
</dbReference>
<dbReference type="SUPFAM" id="SSF55729">
    <property type="entry name" value="Acyl-CoA N-acyltransferases (Nat)"/>
    <property type="match status" value="1"/>
</dbReference>
<dbReference type="RefSeq" id="XP_013321989.1">
    <property type="nucleotide sequence ID" value="XM_013466535.1"/>
</dbReference>
<dbReference type="RefSeq" id="XP_013321988.1">
    <property type="nucleotide sequence ID" value="XM_013466534.1"/>
</dbReference>
<dbReference type="Proteomes" id="UP000054342">
    <property type="component" value="Unassembled WGS sequence"/>
</dbReference>
<dbReference type="PANTHER" id="PTHR13170:SF16">
    <property type="entry name" value="PROTEIN O-GLCNACASE"/>
    <property type="match status" value="1"/>
</dbReference>
<dbReference type="PANTHER" id="PTHR13170">
    <property type="entry name" value="O-GLCNACASE"/>
    <property type="match status" value="1"/>
</dbReference>
<dbReference type="InterPro" id="IPR016181">
    <property type="entry name" value="Acyl_CoA_acyltransferase"/>
</dbReference>
<protein>
    <recommendedName>
        <fullName evidence="1">N-acetyltransferase domain-containing protein</fullName>
    </recommendedName>
</protein>